<feature type="domain" description="CARMIL C-terminal" evidence="9">
    <location>
        <begin position="475"/>
        <end position="551"/>
    </location>
</feature>
<evidence type="ECO:0000256" key="4">
    <source>
        <dbReference type="ARBA" id="ARBA00023274"/>
    </source>
</evidence>
<dbReference type="InterPro" id="IPR031943">
    <property type="entry name" value="CARMIL_C"/>
</dbReference>
<keyword evidence="4" id="KW-0687">Ribonucleoprotein</keyword>
<dbReference type="InterPro" id="IPR009000">
    <property type="entry name" value="Transl_B-barrel_sf"/>
</dbReference>
<dbReference type="Pfam" id="PF16000">
    <property type="entry name" value="CARMIL_C"/>
    <property type="match status" value="1"/>
</dbReference>
<keyword evidence="3" id="KW-0689">Ribosomal protein</keyword>
<evidence type="ECO:0000259" key="9">
    <source>
        <dbReference type="Pfam" id="PF16000"/>
    </source>
</evidence>
<feature type="coiled-coil region" evidence="8">
    <location>
        <begin position="325"/>
        <end position="355"/>
    </location>
</feature>
<dbReference type="SUPFAM" id="SSF50447">
    <property type="entry name" value="Translation proteins"/>
    <property type="match status" value="1"/>
</dbReference>
<evidence type="ECO:0000256" key="2">
    <source>
        <dbReference type="ARBA" id="ARBA00011133"/>
    </source>
</evidence>
<name>A0ABQ9VTZ2_SAGOE</name>
<evidence type="ECO:0000256" key="3">
    <source>
        <dbReference type="ARBA" id="ARBA00022980"/>
    </source>
</evidence>
<dbReference type="PANTHER" id="PTHR24112:SF39">
    <property type="entry name" value="F-ACTIN-UNCAPPING PROTEIN LRRC16A"/>
    <property type="match status" value="1"/>
</dbReference>
<comment type="caution">
    <text evidence="10">The sequence shown here is derived from an EMBL/GenBank/DDBJ whole genome shotgun (WGS) entry which is preliminary data.</text>
</comment>
<dbReference type="EMBL" id="JASSZA010000004">
    <property type="protein sequence ID" value="KAK2112871.1"/>
    <property type="molecule type" value="Genomic_DNA"/>
</dbReference>
<dbReference type="Gene3D" id="2.40.10.190">
    <property type="entry name" value="translation elongation factor selb, chain A, domain 4"/>
    <property type="match status" value="1"/>
</dbReference>
<dbReference type="InterPro" id="IPR001780">
    <property type="entry name" value="Ribosomal_eL33"/>
</dbReference>
<evidence type="ECO:0000256" key="7">
    <source>
        <dbReference type="ARBA" id="ARBA00045649"/>
    </source>
</evidence>
<keyword evidence="8" id="KW-0175">Coiled coil</keyword>
<keyword evidence="11" id="KW-1185">Reference proteome</keyword>
<evidence type="ECO:0000256" key="1">
    <source>
        <dbReference type="ARBA" id="ARBA00009269"/>
    </source>
</evidence>
<gene>
    <name evidence="10" type="ORF">P7K49_007137</name>
</gene>
<evidence type="ECO:0000313" key="10">
    <source>
        <dbReference type="EMBL" id="KAK2112871.1"/>
    </source>
</evidence>
<evidence type="ECO:0000256" key="5">
    <source>
        <dbReference type="ARBA" id="ARBA00035228"/>
    </source>
</evidence>
<reference evidence="10 11" key="1">
    <citation type="submission" date="2023-05" db="EMBL/GenBank/DDBJ databases">
        <title>B98-5 Cell Line De Novo Hybrid Assembly: An Optical Mapping Approach.</title>
        <authorList>
            <person name="Kananen K."/>
            <person name="Auerbach J.A."/>
            <person name="Kautto E."/>
            <person name="Blachly J.S."/>
        </authorList>
    </citation>
    <scope>NUCLEOTIDE SEQUENCE [LARGE SCALE GENOMIC DNA]</scope>
    <source>
        <strain evidence="10">B95-8</strain>
        <tissue evidence="10">Cell line</tissue>
    </source>
</reference>
<dbReference type="Proteomes" id="UP001266305">
    <property type="component" value="Unassembled WGS sequence"/>
</dbReference>
<comment type="subunit">
    <text evidence="2">Component of the large ribosomal subunit.</text>
</comment>
<sequence length="837" mass="94481">MREAWSRFRTAGIAELLGPRGPELPLRPAEEKRVIWGKVTQAHASSGVARAKFRSNLPAKAVGHRIRCLITYVLWFSNRTVIWDKNNITAQGFQDIAVAMEKTHYGYSCCTANPQMETFIYIGLHLDATSTVPPDVVDCQPRPVLEGARSVHDQYWTPLITPFPEGVGIRTIFDKKGLYTTGASGEMSGRHEPSLDAPPVYEMSRAFGKTKLVPDSATATAAIENYLLRNHETRKYLQEQAYRLQQGIVTSTTQQMIQSGSDQICGFGDMLYLSLLLHTSTETECCRLGEVERFNSTALTQPSSMIDRICVKVQDHLNSLRNCGGDAIQEDLKSAERLMRDAKNSKTAAKKKKRKLKQYRWRNVFFEGGGVLWTGLAVVFRNDSTPPVFPVLTLTFVPGVIVQEHVTVILNILQYKVEFQARRINPTQMANRKHSSMGHKGKDAILPHLSPSPATTEFTLAALDTALLESMVDAAENLCPNVMKKAHIRQDLIHASTEKISIPRTFVKNVLLEHEVKLTVASFLSDRIVDEILDALSHCHHKLEQEQLQHEADKMRVFKNSLEENKLLYLALANVVLHCAISWKTSSGIQADHFSRRGKTVPRQESLEIELAEEKPVKRSIITVEELTEIERLEDLDTCMHIHLAREGQKTSCFSMYHDDFWVNNISLKSKILQIITVFRMESKTKSLQGSQQLMHGSCSFFTAQFRSTKSLSRDAGEEDSQQAATKGLAAAESSTPHDLTVILSLWNSWSSGWPESQEMKTWGRFVVGKPLHGVFEETSNFSGERRQDGVIEVTQDCSSRLAKEDFMLFVMKTWRGRMRHWALFNLNSWALENSRS</sequence>
<organism evidence="10 11">
    <name type="scientific">Saguinus oedipus</name>
    <name type="common">Cotton-top tamarin</name>
    <name type="synonym">Oedipomidas oedipus</name>
    <dbReference type="NCBI Taxonomy" id="9490"/>
    <lineage>
        <taxon>Eukaryota</taxon>
        <taxon>Metazoa</taxon>
        <taxon>Chordata</taxon>
        <taxon>Craniata</taxon>
        <taxon>Vertebrata</taxon>
        <taxon>Euteleostomi</taxon>
        <taxon>Mammalia</taxon>
        <taxon>Eutheria</taxon>
        <taxon>Euarchontoglires</taxon>
        <taxon>Primates</taxon>
        <taxon>Haplorrhini</taxon>
        <taxon>Platyrrhini</taxon>
        <taxon>Cebidae</taxon>
        <taxon>Callitrichinae</taxon>
        <taxon>Saguinus</taxon>
    </lineage>
</organism>
<comment type="similarity">
    <text evidence="1">Belongs to the eukaryotic ribosomal protein eL33 family.</text>
</comment>
<evidence type="ECO:0000256" key="8">
    <source>
        <dbReference type="SAM" id="Coils"/>
    </source>
</evidence>
<dbReference type="PANTHER" id="PTHR24112">
    <property type="entry name" value="LEUCINE-RICH REPEAT, ISOFORM F-RELATED"/>
    <property type="match status" value="1"/>
</dbReference>
<dbReference type="InterPro" id="IPR038661">
    <property type="entry name" value="Ribosomal_eL33_sf"/>
</dbReference>
<protein>
    <recommendedName>
        <fullName evidence="5">Large ribosomal subunit protein eL33</fullName>
    </recommendedName>
    <alternativeName>
        <fullName evidence="6">60S ribosomal protein L35a</fullName>
    </alternativeName>
</protein>
<evidence type="ECO:0000256" key="6">
    <source>
        <dbReference type="ARBA" id="ARBA00035530"/>
    </source>
</evidence>
<accession>A0ABQ9VTZ2</accession>
<comment type="function">
    <text evidence="7">Component of the large ribosomal subunit. The ribosome is a large ribonucleoprotein complex responsible for the synthesis of proteins in the cell. Required for the proliferation and viability of hematopoietic cells.</text>
</comment>
<proteinExistence type="inferred from homology"/>
<dbReference type="InterPro" id="IPR051279">
    <property type="entry name" value="PP1-Reg/Actin-Interact_Protein"/>
</dbReference>
<evidence type="ECO:0000313" key="11">
    <source>
        <dbReference type="Proteomes" id="UP001266305"/>
    </source>
</evidence>
<dbReference type="Pfam" id="PF01247">
    <property type="entry name" value="Ribosomal_L35Ae"/>
    <property type="match status" value="1"/>
</dbReference>